<accession>A0A0K8MDF6</accession>
<proteinExistence type="predicted"/>
<reference evidence="1 2" key="1">
    <citation type="submission" date="2015-03" db="EMBL/GenBank/DDBJ databases">
        <title>Caedibacter varicaedens, whole genome shotgun sequence.</title>
        <authorList>
            <person name="Suzuki H."/>
            <person name="Dapper A.L."/>
            <person name="Gibson A.K."/>
            <person name="Jackson C."/>
            <person name="Lee H."/>
            <person name="Pejaver V.R."/>
            <person name="Doak T."/>
            <person name="Lynch M."/>
        </authorList>
    </citation>
    <scope>NUCLEOTIDE SEQUENCE [LARGE SCALE GENOMIC DNA]</scope>
</reference>
<evidence type="ECO:0000313" key="1">
    <source>
        <dbReference type="EMBL" id="GAO98541.1"/>
    </source>
</evidence>
<sequence length="350" mass="40256">MHTLLTRQLARLGFKEDAVPSELEAWQKLIEFVSTAYTEADQERYMLERSMELSSRELMGLNEKLENAQHIARLGYWSYNNESDKFSFSKELCLLLGLNPTRPTLNFEEYFNLVHEKNQAYFQKWKEEIPLREKLEYEGEARIKNAETNEYGWYYIKAHMEHPGKVLSGIAIDITKRKAIEKEVASLNQQLVESARMAGMADVAISILHNVGNILNSANVSLGLLQEKIEKNHTQKLFKVIDMIGDNISSLATYLTEDPKGKLIPEYLTTLEKVIKEEHHSFAHEIENLVKHIQHIKDIVAMQQTVSKVSGMAEKVFVPEIFDTALQINGETSLANDIKLTREYEESCFI</sequence>
<dbReference type="Proteomes" id="UP000036771">
    <property type="component" value="Unassembled WGS sequence"/>
</dbReference>
<dbReference type="Gene3D" id="1.10.287.130">
    <property type="match status" value="1"/>
</dbReference>
<protein>
    <submittedName>
        <fullName evidence="1">Uncharacterized protein</fullName>
    </submittedName>
</protein>
<evidence type="ECO:0000313" key="2">
    <source>
        <dbReference type="Proteomes" id="UP000036771"/>
    </source>
</evidence>
<dbReference type="AlphaFoldDB" id="A0A0K8MDF6"/>
<dbReference type="EMBL" id="BBVC01000067">
    <property type="protein sequence ID" value="GAO98541.1"/>
    <property type="molecule type" value="Genomic_DNA"/>
</dbReference>
<organism evidence="1 2">
    <name type="scientific">Caedimonas varicaedens</name>
    <dbReference type="NCBI Taxonomy" id="1629334"/>
    <lineage>
        <taxon>Bacteria</taxon>
        <taxon>Pseudomonadati</taxon>
        <taxon>Pseudomonadota</taxon>
        <taxon>Alphaproteobacteria</taxon>
        <taxon>Holosporales</taxon>
        <taxon>Caedimonadaceae</taxon>
        <taxon>Caedimonas</taxon>
    </lineage>
</organism>
<dbReference type="Gene3D" id="3.30.450.20">
    <property type="entry name" value="PAS domain"/>
    <property type="match status" value="1"/>
</dbReference>
<name>A0A0K8MDF6_9PROT</name>
<keyword evidence="2" id="KW-1185">Reference proteome</keyword>
<comment type="caution">
    <text evidence="1">The sequence shown here is derived from an EMBL/GenBank/DDBJ whole genome shotgun (WGS) entry which is preliminary data.</text>
</comment>
<dbReference type="STRING" id="1629334.Cva_01204"/>
<gene>
    <name evidence="1" type="ORF">Cva_01204</name>
</gene>